<keyword evidence="2" id="KW-1185">Reference proteome</keyword>
<dbReference type="EMBL" id="KL198134">
    <property type="protein sequence ID" value="KDQ06489.1"/>
    <property type="molecule type" value="Genomic_DNA"/>
</dbReference>
<dbReference type="AlphaFoldDB" id="A0A067LTS2"/>
<proteinExistence type="predicted"/>
<name>A0A067LTS2_BOTB1</name>
<reference evidence="2" key="1">
    <citation type="journal article" date="2014" name="Proc. Natl. Acad. Sci. U.S.A.">
        <title>Extensive sampling of basidiomycete genomes demonstrates inadequacy of the white-rot/brown-rot paradigm for wood decay fungi.</title>
        <authorList>
            <person name="Riley R."/>
            <person name="Salamov A.A."/>
            <person name="Brown D.W."/>
            <person name="Nagy L.G."/>
            <person name="Floudas D."/>
            <person name="Held B.W."/>
            <person name="Levasseur A."/>
            <person name="Lombard V."/>
            <person name="Morin E."/>
            <person name="Otillar R."/>
            <person name="Lindquist E.A."/>
            <person name="Sun H."/>
            <person name="LaButti K.M."/>
            <person name="Schmutz J."/>
            <person name="Jabbour D."/>
            <person name="Luo H."/>
            <person name="Baker S.E."/>
            <person name="Pisabarro A.G."/>
            <person name="Walton J.D."/>
            <person name="Blanchette R.A."/>
            <person name="Henrissat B."/>
            <person name="Martin F."/>
            <person name="Cullen D."/>
            <person name="Hibbett D.S."/>
            <person name="Grigoriev I.V."/>
        </authorList>
    </citation>
    <scope>NUCLEOTIDE SEQUENCE [LARGE SCALE GENOMIC DNA]</scope>
    <source>
        <strain evidence="2">FD-172 SS1</strain>
    </source>
</reference>
<protein>
    <submittedName>
        <fullName evidence="1">Uncharacterized protein</fullName>
    </submittedName>
</protein>
<gene>
    <name evidence="1" type="ORF">BOTBODRAFT_248246</name>
</gene>
<dbReference type="HOGENOM" id="CLU_2305606_0_0_1"/>
<evidence type="ECO:0000313" key="2">
    <source>
        <dbReference type="Proteomes" id="UP000027195"/>
    </source>
</evidence>
<evidence type="ECO:0000313" key="1">
    <source>
        <dbReference type="EMBL" id="KDQ06489.1"/>
    </source>
</evidence>
<sequence length="100" mass="11848">MRPCIFLLSFSLSTRPLSRRYQCARTYASYIPLLPVPRILQLQPSWFLFMTSPFTSLFLVDTMNESRSLQELLLSTRVVDVYSLHYVEAHWIHCCDIRPY</sequence>
<accession>A0A067LTS2</accession>
<dbReference type="InParanoid" id="A0A067LTS2"/>
<dbReference type="Proteomes" id="UP000027195">
    <property type="component" value="Unassembled WGS sequence"/>
</dbReference>
<organism evidence="1 2">
    <name type="scientific">Botryobasidium botryosum (strain FD-172 SS1)</name>
    <dbReference type="NCBI Taxonomy" id="930990"/>
    <lineage>
        <taxon>Eukaryota</taxon>
        <taxon>Fungi</taxon>
        <taxon>Dikarya</taxon>
        <taxon>Basidiomycota</taxon>
        <taxon>Agaricomycotina</taxon>
        <taxon>Agaricomycetes</taxon>
        <taxon>Cantharellales</taxon>
        <taxon>Botryobasidiaceae</taxon>
        <taxon>Botryobasidium</taxon>
    </lineage>
</organism>